<feature type="domain" description="RNA polymerase sigma-70 region 2" evidence="6">
    <location>
        <begin position="77"/>
        <end position="141"/>
    </location>
</feature>
<dbReference type="Gene3D" id="1.10.1740.10">
    <property type="match status" value="1"/>
</dbReference>
<evidence type="ECO:0000256" key="1">
    <source>
        <dbReference type="ARBA" id="ARBA00010641"/>
    </source>
</evidence>
<dbReference type="OrthoDB" id="4185248at2"/>
<dbReference type="InterPro" id="IPR039425">
    <property type="entry name" value="RNA_pol_sigma-70-like"/>
</dbReference>
<keyword evidence="9" id="KW-1185">Reference proteome</keyword>
<feature type="compositionally biased region" description="Basic residues" evidence="5">
    <location>
        <begin position="19"/>
        <end position="35"/>
    </location>
</feature>
<evidence type="ECO:0000313" key="8">
    <source>
        <dbReference type="EMBL" id="QES28995.1"/>
    </source>
</evidence>
<dbReference type="PANTHER" id="PTHR43133">
    <property type="entry name" value="RNA POLYMERASE ECF-TYPE SIGMA FACTO"/>
    <property type="match status" value="1"/>
</dbReference>
<dbReference type="GO" id="GO:0006352">
    <property type="term" value="P:DNA-templated transcription initiation"/>
    <property type="evidence" value="ECO:0007669"/>
    <property type="project" value="InterPro"/>
</dbReference>
<gene>
    <name evidence="8" type="ORF">DEJ47_23480</name>
</gene>
<keyword evidence="2" id="KW-0805">Transcription regulation</keyword>
<dbReference type="GO" id="GO:0016987">
    <property type="term" value="F:sigma factor activity"/>
    <property type="evidence" value="ECO:0007669"/>
    <property type="project" value="UniProtKB-KW"/>
</dbReference>
<comment type="similarity">
    <text evidence="1">Belongs to the sigma-70 factor family. ECF subfamily.</text>
</comment>
<protein>
    <submittedName>
        <fullName evidence="8">RNA polymerase subunit sigma-24</fullName>
    </submittedName>
</protein>
<feature type="domain" description="RNA polymerase sigma factor 70 region 4 type 2" evidence="7">
    <location>
        <begin position="173"/>
        <end position="224"/>
    </location>
</feature>
<dbReference type="AlphaFoldDB" id="A0A5P2BES8"/>
<evidence type="ECO:0000256" key="4">
    <source>
        <dbReference type="ARBA" id="ARBA00023163"/>
    </source>
</evidence>
<dbReference type="EMBL" id="CP029193">
    <property type="protein sequence ID" value="QES28995.1"/>
    <property type="molecule type" value="Genomic_DNA"/>
</dbReference>
<feature type="region of interest" description="Disordered" evidence="5">
    <location>
        <begin position="223"/>
        <end position="258"/>
    </location>
</feature>
<evidence type="ECO:0000313" key="9">
    <source>
        <dbReference type="Proteomes" id="UP000323046"/>
    </source>
</evidence>
<evidence type="ECO:0000256" key="5">
    <source>
        <dbReference type="SAM" id="MobiDB-lite"/>
    </source>
</evidence>
<organism evidence="8 9">
    <name type="scientific">Streptomyces venezuelae</name>
    <dbReference type="NCBI Taxonomy" id="54571"/>
    <lineage>
        <taxon>Bacteria</taxon>
        <taxon>Bacillati</taxon>
        <taxon>Actinomycetota</taxon>
        <taxon>Actinomycetes</taxon>
        <taxon>Kitasatosporales</taxon>
        <taxon>Streptomycetaceae</taxon>
        <taxon>Streptomyces</taxon>
    </lineage>
</organism>
<dbReference type="NCBIfam" id="TIGR02937">
    <property type="entry name" value="sigma70-ECF"/>
    <property type="match status" value="1"/>
</dbReference>
<sequence>MGSRGTVGRGAGKCGRAGAGRRGRWAGHGHGRRCRRGEEESVAQGGVHRRPTVSDEELTRALRAAREGDESAFALVYRRVHPGLLGQVRGLVHDDAEDVASEVWLQIVRDLDRFRGSGADFRRWAATVARHRAIDHLRRVRSRPLGTLIERELLDIPAEDDTAARALETLSTERVLRMVADLPPDQGAAVLLRVVVGLDGPSAARVLGKRPGAVRAATRRGILRMGRQLGRPPDGAEGERASPPPRPRGCPVLCHGAS</sequence>
<proteinExistence type="inferred from homology"/>
<dbReference type="InterPro" id="IPR013324">
    <property type="entry name" value="RNA_pol_sigma_r3/r4-like"/>
</dbReference>
<dbReference type="InterPro" id="IPR036388">
    <property type="entry name" value="WH-like_DNA-bd_sf"/>
</dbReference>
<dbReference type="InterPro" id="IPR007627">
    <property type="entry name" value="RNA_pol_sigma70_r2"/>
</dbReference>
<dbReference type="InterPro" id="IPR014284">
    <property type="entry name" value="RNA_pol_sigma-70_dom"/>
</dbReference>
<accession>A0A5P2BES8</accession>
<dbReference type="SUPFAM" id="SSF88659">
    <property type="entry name" value="Sigma3 and sigma4 domains of RNA polymerase sigma factors"/>
    <property type="match status" value="1"/>
</dbReference>
<evidence type="ECO:0000259" key="6">
    <source>
        <dbReference type="Pfam" id="PF04542"/>
    </source>
</evidence>
<dbReference type="Gene3D" id="1.10.10.10">
    <property type="entry name" value="Winged helix-like DNA-binding domain superfamily/Winged helix DNA-binding domain"/>
    <property type="match status" value="1"/>
</dbReference>
<evidence type="ECO:0000256" key="2">
    <source>
        <dbReference type="ARBA" id="ARBA00023015"/>
    </source>
</evidence>
<dbReference type="InterPro" id="IPR013249">
    <property type="entry name" value="RNA_pol_sigma70_r4_t2"/>
</dbReference>
<keyword evidence="3" id="KW-0731">Sigma factor</keyword>
<evidence type="ECO:0000259" key="7">
    <source>
        <dbReference type="Pfam" id="PF08281"/>
    </source>
</evidence>
<feature type="compositionally biased region" description="Gly residues" evidence="5">
    <location>
        <begin position="1"/>
        <end position="18"/>
    </location>
</feature>
<dbReference type="GO" id="GO:0003677">
    <property type="term" value="F:DNA binding"/>
    <property type="evidence" value="ECO:0007669"/>
    <property type="project" value="InterPro"/>
</dbReference>
<dbReference type="Proteomes" id="UP000323046">
    <property type="component" value="Chromosome"/>
</dbReference>
<keyword evidence="4" id="KW-0804">Transcription</keyword>
<dbReference type="Pfam" id="PF08281">
    <property type="entry name" value="Sigma70_r4_2"/>
    <property type="match status" value="1"/>
</dbReference>
<dbReference type="PANTHER" id="PTHR43133:SF66">
    <property type="entry name" value="ECF RNA POLYMERASE SIGMA FACTOR SIGK"/>
    <property type="match status" value="1"/>
</dbReference>
<dbReference type="SUPFAM" id="SSF88946">
    <property type="entry name" value="Sigma2 domain of RNA polymerase sigma factors"/>
    <property type="match status" value="1"/>
</dbReference>
<name>A0A5P2BES8_STRVZ</name>
<dbReference type="InterPro" id="IPR013325">
    <property type="entry name" value="RNA_pol_sigma_r2"/>
</dbReference>
<feature type="region of interest" description="Disordered" evidence="5">
    <location>
        <begin position="1"/>
        <end position="54"/>
    </location>
</feature>
<evidence type="ECO:0000256" key="3">
    <source>
        <dbReference type="ARBA" id="ARBA00023082"/>
    </source>
</evidence>
<reference evidence="8 9" key="1">
    <citation type="submission" date="2018-05" db="EMBL/GenBank/DDBJ databases">
        <title>Streptomyces venezuelae.</title>
        <authorList>
            <person name="Kim W."/>
            <person name="Lee N."/>
            <person name="Cho B.-K."/>
        </authorList>
    </citation>
    <scope>NUCLEOTIDE SEQUENCE [LARGE SCALE GENOMIC DNA]</scope>
    <source>
        <strain evidence="8 9">ATCC 14583</strain>
    </source>
</reference>
<dbReference type="Pfam" id="PF04542">
    <property type="entry name" value="Sigma70_r2"/>
    <property type="match status" value="1"/>
</dbReference>